<dbReference type="AlphaFoldDB" id="A0AAI8PCQ2"/>
<keyword evidence="1" id="KW-0472">Membrane</keyword>
<dbReference type="EMBL" id="CP031641">
    <property type="protein sequence ID" value="AXO89954.1"/>
    <property type="molecule type" value="Genomic_DNA"/>
</dbReference>
<gene>
    <name evidence="2" type="ORF">DZC75_18815</name>
</gene>
<reference evidence="2 3" key="1">
    <citation type="submission" date="2018-08" db="EMBL/GenBank/DDBJ databases">
        <authorList>
            <person name="Lee Y."/>
            <person name="Kakembo D."/>
        </authorList>
    </citation>
    <scope>NUCLEOTIDE SEQUENCE [LARGE SCALE GENOMIC DNA]</scope>
    <source>
        <strain evidence="2 3">JBCS1880</strain>
    </source>
</reference>
<keyword evidence="1" id="KW-0812">Transmembrane</keyword>
<accession>A0AAI8PCQ2</accession>
<dbReference type="KEGG" id="ppv:NJ69_15140"/>
<proteinExistence type="predicted"/>
<dbReference type="Proteomes" id="UP000258127">
    <property type="component" value="Chromosome"/>
</dbReference>
<keyword evidence="1" id="KW-1133">Transmembrane helix</keyword>
<evidence type="ECO:0000256" key="1">
    <source>
        <dbReference type="SAM" id="Phobius"/>
    </source>
</evidence>
<protein>
    <submittedName>
        <fullName evidence="2">Uncharacterized protein</fullName>
    </submittedName>
</protein>
<keyword evidence="3" id="KW-1185">Reference proteome</keyword>
<feature type="transmembrane region" description="Helical" evidence="1">
    <location>
        <begin position="80"/>
        <end position="101"/>
    </location>
</feature>
<evidence type="ECO:0000313" key="2">
    <source>
        <dbReference type="EMBL" id="AXO89954.1"/>
    </source>
</evidence>
<sequence length="234" mass="25189">MPPAPSVSSRWYSRVDEAAREAHLIDLQRLADGPTERLEIRESSRGKSMACAVFGGLMVALGGWLSWVFVVIGITPGKPVFLLAWAVSLALVLAGVAALALAEALRRRHGQCVLALTPNTLAFSNSNGAVPLHTFSGFEIDQRHLRTVLTFRVAAHARAPALQAACFKSLAAPDAHPVAGGLSVELWLCVPTLDGQRIDFEALTSLLLDYIEAAQARRTLGELYPQVQRFGAAR</sequence>
<evidence type="ECO:0000313" key="3">
    <source>
        <dbReference type="Proteomes" id="UP000258127"/>
    </source>
</evidence>
<organism evidence="2 3">
    <name type="scientific">Pseudomonas parafulva</name>
    <dbReference type="NCBI Taxonomy" id="157782"/>
    <lineage>
        <taxon>Bacteria</taxon>
        <taxon>Pseudomonadati</taxon>
        <taxon>Pseudomonadota</taxon>
        <taxon>Gammaproteobacteria</taxon>
        <taxon>Pseudomonadales</taxon>
        <taxon>Pseudomonadaceae</taxon>
        <taxon>Pseudomonas</taxon>
    </lineage>
</organism>
<name>A0AAI8PCQ2_9PSED</name>
<feature type="transmembrane region" description="Helical" evidence="1">
    <location>
        <begin position="50"/>
        <end position="74"/>
    </location>
</feature>